<dbReference type="Pfam" id="PF03435">
    <property type="entry name" value="Sacchrp_dh_NADP"/>
    <property type="match status" value="1"/>
</dbReference>
<organism evidence="2 3">
    <name type="scientific">Antrihabitans stalactiti</name>
    <dbReference type="NCBI Taxonomy" id="2584121"/>
    <lineage>
        <taxon>Bacteria</taxon>
        <taxon>Bacillati</taxon>
        <taxon>Actinomycetota</taxon>
        <taxon>Actinomycetes</taxon>
        <taxon>Mycobacteriales</taxon>
        <taxon>Nocardiaceae</taxon>
        <taxon>Antrihabitans</taxon>
    </lineage>
</organism>
<dbReference type="InterPro" id="IPR036291">
    <property type="entry name" value="NAD(P)-bd_dom_sf"/>
</dbReference>
<proteinExistence type="predicted"/>
<dbReference type="InterPro" id="IPR005097">
    <property type="entry name" value="Sacchrp_dh_NADP-bd"/>
</dbReference>
<protein>
    <submittedName>
        <fullName evidence="2">Enoyl-ACP reductase</fullName>
    </submittedName>
</protein>
<comment type="caution">
    <text evidence="2">The sequence shown here is derived from an EMBL/GenBank/DDBJ whole genome shotgun (WGS) entry which is preliminary data.</text>
</comment>
<evidence type="ECO:0000259" key="1">
    <source>
        <dbReference type="Pfam" id="PF03435"/>
    </source>
</evidence>
<reference evidence="2 3" key="2">
    <citation type="submission" date="2020-06" db="EMBL/GenBank/DDBJ databases">
        <title>Antribacter stalactiti gen. nov., sp. nov., a new member of the family Nacardiaceae isolated from a cave.</title>
        <authorList>
            <person name="Kim I.S."/>
        </authorList>
    </citation>
    <scope>NUCLEOTIDE SEQUENCE [LARGE SCALE GENOMIC DNA]</scope>
    <source>
        <strain evidence="2 3">YC2-7</strain>
    </source>
</reference>
<name>A0A848KB28_9NOCA</name>
<dbReference type="RefSeq" id="WP_169586447.1">
    <property type="nucleotide sequence ID" value="NZ_VCQU01000003.1"/>
</dbReference>
<dbReference type="AlphaFoldDB" id="A0A848KB28"/>
<reference evidence="2 3" key="1">
    <citation type="submission" date="2019-05" db="EMBL/GenBank/DDBJ databases">
        <authorList>
            <person name="Lee S.D."/>
        </authorList>
    </citation>
    <scope>NUCLEOTIDE SEQUENCE [LARGE SCALE GENOMIC DNA]</scope>
    <source>
        <strain evidence="2 3">YC2-7</strain>
    </source>
</reference>
<keyword evidence="3" id="KW-1185">Reference proteome</keyword>
<gene>
    <name evidence="2" type="ORF">FGL95_10745</name>
</gene>
<evidence type="ECO:0000313" key="2">
    <source>
        <dbReference type="EMBL" id="NMN95509.1"/>
    </source>
</evidence>
<accession>A0A848KB28</accession>
<dbReference type="PANTHER" id="PTHR12286">
    <property type="entry name" value="SACCHAROPINE DEHYDROGENASE-LIKE OXIDOREDUCTASE"/>
    <property type="match status" value="1"/>
</dbReference>
<evidence type="ECO:0000313" key="3">
    <source>
        <dbReference type="Proteomes" id="UP000535543"/>
    </source>
</evidence>
<dbReference type="Gene3D" id="3.40.50.720">
    <property type="entry name" value="NAD(P)-binding Rossmann-like Domain"/>
    <property type="match status" value="1"/>
</dbReference>
<dbReference type="InterPro" id="IPR051276">
    <property type="entry name" value="Saccharopine_DH-like_oxidrdct"/>
</dbReference>
<dbReference type="Proteomes" id="UP000535543">
    <property type="component" value="Unassembled WGS sequence"/>
</dbReference>
<dbReference type="GO" id="GO:0005886">
    <property type="term" value="C:plasma membrane"/>
    <property type="evidence" value="ECO:0007669"/>
    <property type="project" value="TreeGrafter"/>
</dbReference>
<dbReference type="EMBL" id="VCQU01000003">
    <property type="protein sequence ID" value="NMN95509.1"/>
    <property type="molecule type" value="Genomic_DNA"/>
</dbReference>
<dbReference type="GO" id="GO:0009247">
    <property type="term" value="P:glycolipid biosynthetic process"/>
    <property type="evidence" value="ECO:0007669"/>
    <property type="project" value="TreeGrafter"/>
</dbReference>
<sequence>MTNHDREFDIVVFGATGFSGAANARYLAAHAPTDVSIALAGRSLQKLQKIRSSLPSRAAQWPLIVADVDTPSTLDAMAARTKVIVTSVGPWLRYGENLLAAAVNAGCHYLDLTAEVPFVRWSIDKYHEQAVANGSRIIHSAGFDSIPSDLPVYLLYKAAAQDNQGTLTDTTMVLRKIVGWVSGGSVDTGRVYAEQAFKKGFLRMMLDPDSLTDSPDRPARPRTRQPRDIRIVRGASVDPSLKGTLAPFIASFYNARVVRRTNALLDGAYGPEFRYSEALSVTQRPIVSTVAAGVITAGYAIGLGAFALPPVRRLIDFALPKPGSGPGETITDNGSLTVETYTRTTTGARYVARLQADCDPGYVMTSIMIGECALALVRDEDRLPPAAGVLTTVAAFGDVLVERLNESDLIHLECERLDARK</sequence>
<dbReference type="SUPFAM" id="SSF51735">
    <property type="entry name" value="NAD(P)-binding Rossmann-fold domains"/>
    <property type="match status" value="1"/>
</dbReference>
<feature type="domain" description="Saccharopine dehydrogenase NADP binding" evidence="1">
    <location>
        <begin position="10"/>
        <end position="137"/>
    </location>
</feature>
<dbReference type="PANTHER" id="PTHR12286:SF5">
    <property type="entry name" value="SACCHAROPINE DEHYDROGENASE-LIKE OXIDOREDUCTASE"/>
    <property type="match status" value="1"/>
</dbReference>